<dbReference type="GeneID" id="27687024"/>
<gene>
    <name evidence="5" type="ORF">SPPG_03513</name>
</gene>
<sequence length="310" mass="34710">MVPPKKRQYRKRSVDQDPSNPPQEDPDPTELEEKAEDVSAVVQEALELRRFRRRAAGLDTADLSRGDKRKKKEKPVNDDPWKLKTGGGIINIDDVRGRNFGEDGRGGGGGGSFATASNVMDTDRHMREYIEQELRKRRGASSSEAGGAERTGENGAPKDIQDELFEVPEHLKTVEKPVSEGNVTLSTSMLTAIPEIDLGINTKLKNIEATERAKRQLIERTADIASERSKSDSPIPGNEFAGANMVASDRWQRFPYRRDDRDQEAKTAAQGNMERSGGTRKGDAEKKLDRRTMATDEVVMERFKKRMRRG</sequence>
<accession>A0A0L0HLE7</accession>
<evidence type="ECO:0000256" key="2">
    <source>
        <dbReference type="ARBA" id="ARBA00007643"/>
    </source>
</evidence>
<dbReference type="GO" id="GO:0000398">
    <property type="term" value="P:mRNA splicing, via spliceosome"/>
    <property type="evidence" value="ECO:0007669"/>
    <property type="project" value="TreeGrafter"/>
</dbReference>
<dbReference type="Pfam" id="PF07052">
    <property type="entry name" value="Hep_59"/>
    <property type="match status" value="1"/>
</dbReference>
<dbReference type="RefSeq" id="XP_016609759.1">
    <property type="nucleotide sequence ID" value="XM_016751776.1"/>
</dbReference>
<comment type="similarity">
    <text evidence="2">Belongs to the TLS1 family.</text>
</comment>
<dbReference type="FunCoup" id="A0A0L0HLE7">
    <property type="interactions" value="22"/>
</dbReference>
<evidence type="ECO:0008006" key="7">
    <source>
        <dbReference type="Google" id="ProtNLM"/>
    </source>
</evidence>
<feature type="compositionally biased region" description="Basic residues" evidence="4">
    <location>
        <begin position="1"/>
        <end position="11"/>
    </location>
</feature>
<evidence type="ECO:0000313" key="5">
    <source>
        <dbReference type="EMBL" id="KND01720.1"/>
    </source>
</evidence>
<feature type="region of interest" description="Disordered" evidence="4">
    <location>
        <begin position="224"/>
        <end position="310"/>
    </location>
</feature>
<feature type="compositionally biased region" description="Basic and acidic residues" evidence="4">
    <location>
        <begin position="121"/>
        <end position="134"/>
    </location>
</feature>
<dbReference type="Proteomes" id="UP000053201">
    <property type="component" value="Unassembled WGS sequence"/>
</dbReference>
<feature type="compositionally biased region" description="Acidic residues" evidence="4">
    <location>
        <begin position="24"/>
        <end position="35"/>
    </location>
</feature>
<feature type="compositionally biased region" description="Basic and acidic residues" evidence="4">
    <location>
        <begin position="280"/>
        <end position="302"/>
    </location>
</feature>
<evidence type="ECO:0000256" key="4">
    <source>
        <dbReference type="SAM" id="MobiDB-lite"/>
    </source>
</evidence>
<dbReference type="GO" id="GO:0005681">
    <property type="term" value="C:spliceosomal complex"/>
    <property type="evidence" value="ECO:0007669"/>
    <property type="project" value="TreeGrafter"/>
</dbReference>
<organism evidence="5 6">
    <name type="scientific">Spizellomyces punctatus (strain DAOM BR117)</name>
    <dbReference type="NCBI Taxonomy" id="645134"/>
    <lineage>
        <taxon>Eukaryota</taxon>
        <taxon>Fungi</taxon>
        <taxon>Fungi incertae sedis</taxon>
        <taxon>Chytridiomycota</taxon>
        <taxon>Chytridiomycota incertae sedis</taxon>
        <taxon>Chytridiomycetes</taxon>
        <taxon>Spizellomycetales</taxon>
        <taxon>Spizellomycetaceae</taxon>
        <taxon>Spizellomyces</taxon>
    </lineage>
</organism>
<evidence type="ECO:0000256" key="3">
    <source>
        <dbReference type="ARBA" id="ARBA00023242"/>
    </source>
</evidence>
<feature type="region of interest" description="Disordered" evidence="4">
    <location>
        <begin position="1"/>
        <end position="37"/>
    </location>
</feature>
<dbReference type="InterPro" id="IPR010756">
    <property type="entry name" value="Tls1-like"/>
</dbReference>
<feature type="compositionally biased region" description="Basic and acidic residues" evidence="4">
    <location>
        <begin position="250"/>
        <end position="265"/>
    </location>
</feature>
<feature type="region of interest" description="Disordered" evidence="4">
    <location>
        <begin position="51"/>
        <end position="162"/>
    </location>
</feature>
<dbReference type="PANTHER" id="PTHR13486:SF2">
    <property type="entry name" value="SPLICING FACTOR C9ORF78"/>
    <property type="match status" value="1"/>
</dbReference>
<dbReference type="STRING" id="645134.A0A0L0HLE7"/>
<dbReference type="OrthoDB" id="5627at2759"/>
<proteinExistence type="inferred from homology"/>
<protein>
    <recommendedName>
        <fullName evidence="7">Hepatocellular carcinoma-associated antigen 59 domain-containing protein</fullName>
    </recommendedName>
</protein>
<keyword evidence="3" id="KW-0539">Nucleus</keyword>
<dbReference type="OMA" id="NIKTGGM"/>
<reference evidence="5 6" key="1">
    <citation type="submission" date="2009-08" db="EMBL/GenBank/DDBJ databases">
        <title>The Genome Sequence of Spizellomyces punctatus strain DAOM BR117.</title>
        <authorList>
            <consortium name="The Broad Institute Genome Sequencing Platform"/>
            <person name="Russ C."/>
            <person name="Cuomo C."/>
            <person name="Shea T."/>
            <person name="Young S.K."/>
            <person name="Zeng Q."/>
            <person name="Koehrsen M."/>
            <person name="Haas B."/>
            <person name="Borodovsky M."/>
            <person name="Guigo R."/>
            <person name="Alvarado L."/>
            <person name="Berlin A."/>
            <person name="Bochicchio J."/>
            <person name="Borenstein D."/>
            <person name="Chapman S."/>
            <person name="Chen Z."/>
            <person name="Engels R."/>
            <person name="Freedman E."/>
            <person name="Gellesch M."/>
            <person name="Goldberg J."/>
            <person name="Griggs A."/>
            <person name="Gujja S."/>
            <person name="Heiman D."/>
            <person name="Hepburn T."/>
            <person name="Howarth C."/>
            <person name="Jen D."/>
            <person name="Larson L."/>
            <person name="Lewis B."/>
            <person name="Mehta T."/>
            <person name="Park D."/>
            <person name="Pearson M."/>
            <person name="Roberts A."/>
            <person name="Saif S."/>
            <person name="Shenoy N."/>
            <person name="Sisk P."/>
            <person name="Stolte C."/>
            <person name="Sykes S."/>
            <person name="Thomson T."/>
            <person name="Walk T."/>
            <person name="White J."/>
            <person name="Yandava C."/>
            <person name="Burger G."/>
            <person name="Gray M.W."/>
            <person name="Holland P.W.H."/>
            <person name="King N."/>
            <person name="Lang F.B.F."/>
            <person name="Roger A.J."/>
            <person name="Ruiz-Trillo I."/>
            <person name="Lander E."/>
            <person name="Nusbaum C."/>
        </authorList>
    </citation>
    <scope>NUCLEOTIDE SEQUENCE [LARGE SCALE GENOMIC DNA]</scope>
    <source>
        <strain evidence="5 6">DAOM BR117</strain>
    </source>
</reference>
<dbReference type="PANTHER" id="PTHR13486">
    <property type="entry name" value="TELOMERE LENGTH AND SILENCING PROTEIN 1 TLS1 FAMILY MEMBER"/>
    <property type="match status" value="1"/>
</dbReference>
<name>A0A0L0HLE7_SPIPD</name>
<dbReference type="eggNOG" id="KOG3345">
    <property type="taxonomic scope" value="Eukaryota"/>
</dbReference>
<dbReference type="InParanoid" id="A0A0L0HLE7"/>
<dbReference type="AlphaFoldDB" id="A0A0L0HLE7"/>
<dbReference type="VEuPathDB" id="FungiDB:SPPG_03513"/>
<evidence type="ECO:0000256" key="1">
    <source>
        <dbReference type="ARBA" id="ARBA00004123"/>
    </source>
</evidence>
<dbReference type="EMBL" id="KQ257454">
    <property type="protein sequence ID" value="KND01720.1"/>
    <property type="molecule type" value="Genomic_DNA"/>
</dbReference>
<comment type="subcellular location">
    <subcellularLocation>
        <location evidence="1">Nucleus</location>
    </subcellularLocation>
</comment>
<keyword evidence="6" id="KW-1185">Reference proteome</keyword>
<evidence type="ECO:0000313" key="6">
    <source>
        <dbReference type="Proteomes" id="UP000053201"/>
    </source>
</evidence>
<feature type="compositionally biased region" description="Basic and acidic residues" evidence="4">
    <location>
        <begin position="93"/>
        <end position="105"/>
    </location>
</feature>